<dbReference type="InterPro" id="IPR012337">
    <property type="entry name" value="RNaseH-like_sf"/>
</dbReference>
<protein>
    <recommendedName>
        <fullName evidence="3">Holliday junction nuclease RuvC</fullName>
    </recommendedName>
</protein>
<keyword evidence="2" id="KW-1185">Reference proteome</keyword>
<evidence type="ECO:0000313" key="2">
    <source>
        <dbReference type="Proteomes" id="UP001596137"/>
    </source>
</evidence>
<name>A0ABW1NET7_9ACTN</name>
<dbReference type="SUPFAM" id="SSF53098">
    <property type="entry name" value="Ribonuclease H-like"/>
    <property type="match status" value="1"/>
</dbReference>
<dbReference type="InterPro" id="IPR036397">
    <property type="entry name" value="RNaseH_sf"/>
</dbReference>
<organism evidence="1 2">
    <name type="scientific">Sphaerisporangium aureirubrum</name>
    <dbReference type="NCBI Taxonomy" id="1544736"/>
    <lineage>
        <taxon>Bacteria</taxon>
        <taxon>Bacillati</taxon>
        <taxon>Actinomycetota</taxon>
        <taxon>Actinomycetes</taxon>
        <taxon>Streptosporangiales</taxon>
        <taxon>Streptosporangiaceae</taxon>
        <taxon>Sphaerisporangium</taxon>
    </lineage>
</organism>
<dbReference type="Gene3D" id="3.30.420.10">
    <property type="entry name" value="Ribonuclease H-like superfamily/Ribonuclease H"/>
    <property type="match status" value="1"/>
</dbReference>
<sequence>MTPRVVGLDISLTASGIASSTGWAETVGAGGITKLPVWDRRDALVGLAGEICALVKQPDLAVLEANAAAAAYGGASERAGLWWLVVDRLRMAGVPVAAVTPGQLKLYALGKGSGTKGAVIEAVTRRWPEFRTGGDDDLCDAVVLCAMGLDHLGAPLAPMPRPHRAALDKVAWPEAVTT</sequence>
<dbReference type="EMBL" id="JBHSRF010000007">
    <property type="protein sequence ID" value="MFC6081052.1"/>
    <property type="molecule type" value="Genomic_DNA"/>
</dbReference>
<evidence type="ECO:0008006" key="3">
    <source>
        <dbReference type="Google" id="ProtNLM"/>
    </source>
</evidence>
<gene>
    <name evidence="1" type="ORF">ACFP1K_07755</name>
</gene>
<evidence type="ECO:0000313" key="1">
    <source>
        <dbReference type="EMBL" id="MFC6081052.1"/>
    </source>
</evidence>
<comment type="caution">
    <text evidence="1">The sequence shown here is derived from an EMBL/GenBank/DDBJ whole genome shotgun (WGS) entry which is preliminary data.</text>
</comment>
<dbReference type="RefSeq" id="WP_380748471.1">
    <property type="nucleotide sequence ID" value="NZ_JBHSRF010000007.1"/>
</dbReference>
<accession>A0ABW1NET7</accession>
<proteinExistence type="predicted"/>
<dbReference type="Proteomes" id="UP001596137">
    <property type="component" value="Unassembled WGS sequence"/>
</dbReference>
<reference evidence="2" key="1">
    <citation type="journal article" date="2019" name="Int. J. Syst. Evol. Microbiol.">
        <title>The Global Catalogue of Microorganisms (GCM) 10K type strain sequencing project: providing services to taxonomists for standard genome sequencing and annotation.</title>
        <authorList>
            <consortium name="The Broad Institute Genomics Platform"/>
            <consortium name="The Broad Institute Genome Sequencing Center for Infectious Disease"/>
            <person name="Wu L."/>
            <person name="Ma J."/>
        </authorList>
    </citation>
    <scope>NUCLEOTIDE SEQUENCE [LARGE SCALE GENOMIC DNA]</scope>
    <source>
        <strain evidence="2">JCM 30346</strain>
    </source>
</reference>